<evidence type="ECO:0000313" key="4">
    <source>
        <dbReference type="Proteomes" id="UP000094426"/>
    </source>
</evidence>
<feature type="transmembrane region" description="Helical" evidence="2">
    <location>
        <begin position="67"/>
        <end position="87"/>
    </location>
</feature>
<organism evidence="3 4">
    <name type="scientific">Leifsonia xyli subsp. xyli</name>
    <dbReference type="NCBI Taxonomy" id="59736"/>
    <lineage>
        <taxon>Bacteria</taxon>
        <taxon>Bacillati</taxon>
        <taxon>Actinomycetota</taxon>
        <taxon>Actinomycetes</taxon>
        <taxon>Micrococcales</taxon>
        <taxon>Microbacteriaceae</taxon>
        <taxon>Leifsonia</taxon>
    </lineage>
</organism>
<sequence length="147" mass="15438">MSTHLTAQTTSTAEPAVTDEEHGGLVRSLSASLPTAVGNLLATLVVLVTLAFAVWSLIATWSGYPDSALPLFQTSVAGIVVALNALYARGTFSYVITLIGAILWLWVSITPSAPFWQVVMQAATITVMLAGVVFSTVAVALSTKPRF</sequence>
<dbReference type="OrthoDB" id="4977850at2"/>
<evidence type="ECO:0000256" key="1">
    <source>
        <dbReference type="SAM" id="MobiDB-lite"/>
    </source>
</evidence>
<reference evidence="3 4" key="1">
    <citation type="submission" date="2015-11" db="EMBL/GenBank/DDBJ databases">
        <authorList>
            <person name="Zhang Y."/>
            <person name="Guo Z."/>
        </authorList>
    </citation>
    <scope>NUCLEOTIDE SEQUENCE [LARGE SCALE GENOMIC DNA]</scope>
    <source>
        <strain evidence="4">gdw1</strain>
    </source>
</reference>
<feature type="transmembrane region" description="Helical" evidence="2">
    <location>
        <begin position="37"/>
        <end position="61"/>
    </location>
</feature>
<accession>A0A1E2SJ18</accession>
<evidence type="ECO:0000256" key="2">
    <source>
        <dbReference type="SAM" id="Phobius"/>
    </source>
</evidence>
<proteinExistence type="predicted"/>
<keyword evidence="2" id="KW-0812">Transmembrane</keyword>
<dbReference type="EMBL" id="LNZG01000044">
    <property type="protein sequence ID" value="ODA89721.1"/>
    <property type="molecule type" value="Genomic_DNA"/>
</dbReference>
<dbReference type="Proteomes" id="UP000094426">
    <property type="component" value="Unassembled WGS sequence"/>
</dbReference>
<feature type="compositionally biased region" description="Polar residues" evidence="1">
    <location>
        <begin position="1"/>
        <end position="13"/>
    </location>
</feature>
<feature type="transmembrane region" description="Helical" evidence="2">
    <location>
        <begin position="92"/>
        <end position="109"/>
    </location>
</feature>
<dbReference type="RefSeq" id="WP_041767612.1">
    <property type="nucleotide sequence ID" value="NZ_LNZG01000044.1"/>
</dbReference>
<feature type="transmembrane region" description="Helical" evidence="2">
    <location>
        <begin position="115"/>
        <end position="141"/>
    </location>
</feature>
<dbReference type="AlphaFoldDB" id="A0A1E2SJ18"/>
<protein>
    <submittedName>
        <fullName evidence="3">Uncharacterized protein</fullName>
    </submittedName>
</protein>
<keyword evidence="2" id="KW-0472">Membrane</keyword>
<name>A0A1E2SJ18_LEIXY</name>
<feature type="region of interest" description="Disordered" evidence="1">
    <location>
        <begin position="1"/>
        <end position="21"/>
    </location>
</feature>
<keyword evidence="2" id="KW-1133">Transmembrane helix</keyword>
<evidence type="ECO:0000313" key="3">
    <source>
        <dbReference type="EMBL" id="ODA89721.1"/>
    </source>
</evidence>
<comment type="caution">
    <text evidence="3">The sequence shown here is derived from an EMBL/GenBank/DDBJ whole genome shotgun (WGS) entry which is preliminary data.</text>
</comment>
<gene>
    <name evidence="3" type="ORF">ATY41_04390</name>
</gene>